<evidence type="ECO:0000259" key="4">
    <source>
        <dbReference type="Pfam" id="PF05378"/>
    </source>
</evidence>
<reference evidence="6 7" key="1">
    <citation type="submission" date="2024-02" db="EMBL/GenBank/DDBJ databases">
        <title>De novo assembly and annotation of 12 fungi associated with fruit tree decline syndrome in Ontario, Canada.</title>
        <authorList>
            <person name="Sulman M."/>
            <person name="Ellouze W."/>
            <person name="Ilyukhin E."/>
        </authorList>
    </citation>
    <scope>NUCLEOTIDE SEQUENCE [LARGE SCALE GENOMIC DNA]</scope>
    <source>
        <strain evidence="6 7">M1-105</strain>
    </source>
</reference>
<dbReference type="Proteomes" id="UP001521116">
    <property type="component" value="Unassembled WGS sequence"/>
</dbReference>
<dbReference type="PANTHER" id="PTHR11365:SF2">
    <property type="entry name" value="5-OXOPROLINASE"/>
    <property type="match status" value="1"/>
</dbReference>
<sequence>MAPVPSVSITIDRGGTFCDVWAHTADGKEIVFKLLSIDPASYADAPTEGIRRVLEQVTGQTIAKDQPIDGSLIESVRVGTTVATNALLERKGERFALLTTEGFKDICRIGDQTRPKLFELNIRKPGVLYSRVVEVAERVTVEDYVLNPHPAKIDLSDPDLVKTSSGEIIRVLKKLDHAAVRKQLQQLFDEGFRSLAICFLHSYLFPDHENEAAEIARDVGFDFISLSSELSPNIKILHRTTSACADAYLSPTVKRYVDGFVSGFSVLPKRVDFMQSDGGLSTASKFTGLKAILSGPAGGVVAIARTCYDPEEGTPVIGFDMGGTSTDISRFDRIFEHVFDTTISGTTITTPMLDVKTIAAGGGSILSWRNGLFVVGPESAGAHPGPASYRKGGPLTITDANLFLGRLVPEKFPSIFGPHANEPLDVDIVKQKFQKLTAEINATLDVPMAAEEVASGFLAMANETMSRPIRNITEARGFAINKHNLASFGGAGGQHACAIARILGMPRIIIHKYSSILSAYGIGLADIVAETAVPAACVFTDNALDTVLANFDALKSKTKAELVSQGVQPELVEHACYLSMRYEGSDTNLSILQPQDNDFRAAFVEAHRREFAFELANRPIVVDAVRVRGIGKSRENAGSGVSIFRELSKAGECSAPDAPPTKTVFIDGKWQAVPVYELSSLPANSTFIGPALVIDNTQTILVEPGCKLSVLDSHVIIDMPSKETLSLEEESSINPVELSTFASRFMSIAEQMGNTLQRTSISTSIKERLDFSCALFTPDGKLVANAPHIPVHLGSMQFAIQYQHSVWQDKLQPGDVLLTNHPECGGTHLPDLTVVTPVFADGQLVFYVASRGHHTDIGGIGITSMIPDSKQLWQEGLAIRSLRIVSGGAFDEAAVRKAFLDVANMPGCSATRRLNDNISDLKAQIAANQRGITLLQALCGEFGTPRVQKYMYGIQANAELAVRNLFRRVAHERGPAPLTATDYYDDGTPICLAITIDAATGSAVFDFAGTGPQTHGNMNSPVSITHSAVIYTLRCLIDLDMPLNQGCLSPVDIRIPRGSILNPSPAVAVCGSTIASQRVVDAILRAFGAAAASQGCANSLGWGEGGRDPVTGVVAPGWNYGEALGGGSGAGPGWHGTAAVQVHSTNTKTTDPEVIERRTPVVVRRYEVREGTGGAGRWRGGDGVVREVEARVGLRFSILSERRVYSPYGMAGGRDGSVGKNYWIRRDEQGGEEWISLGGKAVVDGLLLLGEFAAAFTTPQIPPAQDLTENSDPTVFTPHTDCKKWLQKKHDSILYPFGRNESTSGAEALMQCLARDEAASYRSTIKDIYVIYPSVGTGRDDQNEPLKRIIEMLPASSLTVQRRNMPSGSFEKWRAAEQGQRVESRIGYSFGGARDWGDDRSLPTFHECGVPSVVYYGDGAKEAVDKIYGHMRRCDDVRELSMAMEQGGCVVGSGIRRSFDWQPGDTFSSALESLTLSGYDWDEQTQSGLSAAQAWAPAMDWARLKRLDITRPSESFLDAFQARLPGLESLTIRPTKYFWGDELTFCEFDAEGAATRQRYVDFIAAMPPLRELSIAGMGELLDLGPILAAHGQTLRGLGIHEFEGHCFVEGSNSTQPRPLLSTADMQRINGSAPHLESLTLDLYRNGALPHRELELLSTFPALRELTLNLDLEDPSRSYISKHCATTKRHAAEYCNQNYLMEPTLNASTASDILGAVRGWGRPDGEGVAKLVLIAGDYKRGVSGGLIVYFLTEPNEPSRFECEWDITGNGRCIGSAWDRRRPVEKHMLNDVDLESDDLYGD</sequence>
<evidence type="ECO:0000256" key="1">
    <source>
        <dbReference type="ARBA" id="ARBA00010403"/>
    </source>
</evidence>
<evidence type="ECO:0000259" key="3">
    <source>
        <dbReference type="Pfam" id="PF02538"/>
    </source>
</evidence>
<dbReference type="InterPro" id="IPR032675">
    <property type="entry name" value="LRR_dom_sf"/>
</dbReference>
<dbReference type="Pfam" id="PF19278">
    <property type="entry name" value="Hydant_A_C"/>
    <property type="match status" value="1"/>
</dbReference>
<keyword evidence="7" id="KW-1185">Reference proteome</keyword>
<evidence type="ECO:0008006" key="8">
    <source>
        <dbReference type="Google" id="ProtNLM"/>
    </source>
</evidence>
<evidence type="ECO:0000313" key="7">
    <source>
        <dbReference type="Proteomes" id="UP001521116"/>
    </source>
</evidence>
<proteinExistence type="inferred from homology"/>
<feature type="domain" description="Hydantoinase B/oxoprolinase" evidence="3">
    <location>
        <begin position="734"/>
        <end position="1242"/>
    </location>
</feature>
<dbReference type="PANTHER" id="PTHR11365">
    <property type="entry name" value="5-OXOPROLINASE RELATED"/>
    <property type="match status" value="1"/>
</dbReference>
<protein>
    <recommendedName>
        <fullName evidence="8">5-oxoprolinase</fullName>
    </recommendedName>
</protein>
<dbReference type="Pfam" id="PF01968">
    <property type="entry name" value="Hydantoinase_A"/>
    <property type="match status" value="1"/>
</dbReference>
<evidence type="ECO:0000313" key="6">
    <source>
        <dbReference type="EMBL" id="KAL1618234.1"/>
    </source>
</evidence>
<feature type="domain" description="Hydantoinase/oxoprolinase N-terminal" evidence="4">
    <location>
        <begin position="9"/>
        <end position="219"/>
    </location>
</feature>
<comment type="similarity">
    <text evidence="1">Belongs to the oxoprolinase family.</text>
</comment>
<dbReference type="EMBL" id="JAJVDC020000214">
    <property type="protein sequence ID" value="KAL1618234.1"/>
    <property type="molecule type" value="Genomic_DNA"/>
</dbReference>
<feature type="domain" description="Hydantoinase A/oxoprolinase" evidence="2">
    <location>
        <begin position="239"/>
        <end position="530"/>
    </location>
</feature>
<feature type="domain" description="Acetophenone carboxylase-like C-terminal" evidence="5">
    <location>
        <begin position="544"/>
        <end position="718"/>
    </location>
</feature>
<dbReference type="InterPro" id="IPR008040">
    <property type="entry name" value="Hydant_A_N"/>
</dbReference>
<dbReference type="Gene3D" id="3.80.10.10">
    <property type="entry name" value="Ribonuclease Inhibitor"/>
    <property type="match status" value="1"/>
</dbReference>
<gene>
    <name evidence="6" type="ORF">SLS56_010667</name>
</gene>
<name>A0ABR3SDV7_9PEZI</name>
<dbReference type="InterPro" id="IPR002821">
    <property type="entry name" value="Hydantoinase_A"/>
</dbReference>
<evidence type="ECO:0000259" key="2">
    <source>
        <dbReference type="Pfam" id="PF01968"/>
    </source>
</evidence>
<organism evidence="6 7">
    <name type="scientific">Neofusicoccum ribis</name>
    <dbReference type="NCBI Taxonomy" id="45134"/>
    <lineage>
        <taxon>Eukaryota</taxon>
        <taxon>Fungi</taxon>
        <taxon>Dikarya</taxon>
        <taxon>Ascomycota</taxon>
        <taxon>Pezizomycotina</taxon>
        <taxon>Dothideomycetes</taxon>
        <taxon>Dothideomycetes incertae sedis</taxon>
        <taxon>Botryosphaeriales</taxon>
        <taxon>Botryosphaeriaceae</taxon>
        <taxon>Neofusicoccum</taxon>
    </lineage>
</organism>
<dbReference type="Pfam" id="PF05378">
    <property type="entry name" value="Hydant_A_N"/>
    <property type="match status" value="1"/>
</dbReference>
<evidence type="ECO:0000259" key="5">
    <source>
        <dbReference type="Pfam" id="PF19278"/>
    </source>
</evidence>
<comment type="caution">
    <text evidence="6">The sequence shown here is derived from an EMBL/GenBank/DDBJ whole genome shotgun (WGS) entry which is preliminary data.</text>
</comment>
<dbReference type="InterPro" id="IPR003692">
    <property type="entry name" value="Hydantoinase_B"/>
</dbReference>
<dbReference type="Pfam" id="PF02538">
    <property type="entry name" value="Hydantoinase_B"/>
    <property type="match status" value="1"/>
</dbReference>
<dbReference type="InterPro" id="IPR045079">
    <property type="entry name" value="Oxoprolinase-like"/>
</dbReference>
<accession>A0ABR3SDV7</accession>
<dbReference type="InterPro" id="IPR049517">
    <property type="entry name" value="ACX-like_C"/>
</dbReference>